<dbReference type="AlphaFoldDB" id="A0A8H8DDX2"/>
<keyword evidence="1" id="KW-0175">Coiled coil</keyword>
<feature type="region of interest" description="Disordered" evidence="2">
    <location>
        <begin position="55"/>
        <end position="101"/>
    </location>
</feature>
<evidence type="ECO:0000259" key="4">
    <source>
        <dbReference type="PROSITE" id="PS50006"/>
    </source>
</evidence>
<protein>
    <recommendedName>
        <fullName evidence="4">FHA domain-containing protein</fullName>
    </recommendedName>
</protein>
<keyword evidence="6" id="KW-1185">Reference proteome</keyword>
<dbReference type="InterPro" id="IPR008984">
    <property type="entry name" value="SMAD_FHA_dom_sf"/>
</dbReference>
<dbReference type="InterPro" id="IPR000253">
    <property type="entry name" value="FHA_dom"/>
</dbReference>
<dbReference type="Pfam" id="PF00498">
    <property type="entry name" value="FHA"/>
    <property type="match status" value="1"/>
</dbReference>
<proteinExistence type="predicted"/>
<dbReference type="GeneID" id="93649694"/>
<feature type="transmembrane region" description="Helical" evidence="3">
    <location>
        <begin position="640"/>
        <end position="661"/>
    </location>
</feature>
<dbReference type="RefSeq" id="XP_067551088.1">
    <property type="nucleotide sequence ID" value="XM_067689771.1"/>
</dbReference>
<dbReference type="PROSITE" id="PS50006">
    <property type="entry name" value="FHA_DOMAIN"/>
    <property type="match status" value="1"/>
</dbReference>
<evidence type="ECO:0000256" key="1">
    <source>
        <dbReference type="SAM" id="Coils"/>
    </source>
</evidence>
<evidence type="ECO:0000313" key="6">
    <source>
        <dbReference type="Proteomes" id="UP000669133"/>
    </source>
</evidence>
<accession>A0A8H8DDX2</accession>
<feature type="region of interest" description="Disordered" evidence="2">
    <location>
        <begin position="524"/>
        <end position="568"/>
    </location>
</feature>
<feature type="compositionally biased region" description="Low complexity" evidence="2">
    <location>
        <begin position="63"/>
        <end position="75"/>
    </location>
</feature>
<dbReference type="Gene3D" id="2.60.200.20">
    <property type="match status" value="1"/>
</dbReference>
<keyword evidence="3" id="KW-0812">Transmembrane</keyword>
<evidence type="ECO:0000313" key="5">
    <source>
        <dbReference type="EMBL" id="KAG5421972.1"/>
    </source>
</evidence>
<dbReference type="PANTHER" id="PTHR15715">
    <property type="entry name" value="CENTROSOMAL PROTEIN OF 170 KDA"/>
    <property type="match status" value="1"/>
</dbReference>
<gene>
    <name evidence="5" type="ORF">I9W82_001065</name>
</gene>
<dbReference type="Proteomes" id="UP000669133">
    <property type="component" value="Unassembled WGS sequence"/>
</dbReference>
<feature type="compositionally biased region" description="Basic and acidic residues" evidence="2">
    <location>
        <begin position="477"/>
        <end position="489"/>
    </location>
</feature>
<comment type="caution">
    <text evidence="5">The sequence shown here is derived from an EMBL/GenBank/DDBJ whole genome shotgun (WGS) entry which is preliminary data.</text>
</comment>
<feature type="domain" description="FHA" evidence="4">
    <location>
        <begin position="155"/>
        <end position="213"/>
    </location>
</feature>
<keyword evidence="3" id="KW-1133">Transmembrane helix</keyword>
<dbReference type="Gene3D" id="1.10.287.1490">
    <property type="match status" value="1"/>
</dbReference>
<dbReference type="InterPro" id="IPR051176">
    <property type="entry name" value="Cent_Immune-Sig_Mod"/>
</dbReference>
<feature type="compositionally biased region" description="Polar residues" evidence="2">
    <location>
        <begin position="1"/>
        <end position="37"/>
    </location>
</feature>
<evidence type="ECO:0000256" key="3">
    <source>
        <dbReference type="SAM" id="Phobius"/>
    </source>
</evidence>
<feature type="region of interest" description="Disordered" evidence="2">
    <location>
        <begin position="1"/>
        <end position="42"/>
    </location>
</feature>
<keyword evidence="3" id="KW-0472">Membrane</keyword>
<name>A0A8H8DDX2_9ASCO</name>
<dbReference type="GO" id="GO:0005737">
    <property type="term" value="C:cytoplasm"/>
    <property type="evidence" value="ECO:0007669"/>
    <property type="project" value="TreeGrafter"/>
</dbReference>
<organism evidence="5 6">
    <name type="scientific">Candida metapsilosis</name>
    <dbReference type="NCBI Taxonomy" id="273372"/>
    <lineage>
        <taxon>Eukaryota</taxon>
        <taxon>Fungi</taxon>
        <taxon>Dikarya</taxon>
        <taxon>Ascomycota</taxon>
        <taxon>Saccharomycotina</taxon>
        <taxon>Pichiomycetes</taxon>
        <taxon>Debaryomycetaceae</taxon>
        <taxon>Candida/Lodderomyces clade</taxon>
        <taxon>Candida</taxon>
    </lineage>
</organism>
<reference evidence="5 6" key="1">
    <citation type="submission" date="2020-12" db="EMBL/GenBank/DDBJ databases">
        <title>Effect of drift, selection, and recombination on the evolution of hybrid genomes in Candida yeast pathogens.</title>
        <authorList>
            <person name="Mixao V."/>
            <person name="Ksiezopolska E."/>
            <person name="Saus E."/>
            <person name="Boekhout T."/>
            <person name="Gacser A."/>
            <person name="Gabaldon T."/>
        </authorList>
    </citation>
    <scope>NUCLEOTIDE SEQUENCE [LARGE SCALE GENOMIC DNA]</scope>
    <source>
        <strain evidence="5 6">BP57</strain>
    </source>
</reference>
<dbReference type="OrthoDB" id="687730at2759"/>
<dbReference type="EMBL" id="JAEOAQ010000001">
    <property type="protein sequence ID" value="KAG5421972.1"/>
    <property type="molecule type" value="Genomic_DNA"/>
</dbReference>
<evidence type="ECO:0000256" key="2">
    <source>
        <dbReference type="SAM" id="MobiDB-lite"/>
    </source>
</evidence>
<dbReference type="SUPFAM" id="SSF49879">
    <property type="entry name" value="SMAD/FHA domain"/>
    <property type="match status" value="1"/>
</dbReference>
<sequence>MTQSSKDLGESLSISHRSPTSNDISSETKTNQYNIDSISPFPSLEHRKGGIIHIKPPQAKNDVSNVNTTTSSQTSLPAPITRKRSDSKSQVVNYPMKSKTQRDNADINSYFYSSASNSSTHPRKRAQMQYYVTLIPLNDTFIEKHLPVAIFPETTKLGRPTGTKHKPDVTNGYFDSRVLSRNHAQMYIDPTTGRLMLQDLGSSNGTYLNDTRLGNDPTEIKIGDIVCLGFNVQAESTHKQISLRIDNINAIANTKSALKSAKNPQLDTPEFKHLSFMEEIYRKINADEMRSKSHTSDTFDSAFFGDINPILEDDLLGLHSSTNAGIYNNSQITNTGALETMVNTLMSNLTKVKQQASALSSLRTFLSNYQKELDELNEKYLDQQYKLKVQGVKDDLEAEKAKTRKLEEKVAKLKLDHASKIEVMVKELKSKEVEASSLRGKVSSLEEKVKSLESDSLSATDTIEKLKQERDNLQLLLHERPTSEAKVLKDTSTSTTDNDEGQESGHDLISDAINGFIRDLSRTPSVRDSAKSLDSRNGATIKEAAIELTPPSSDHEGGGGDDDDVSLTHSRRSSREFYTENLSSSSVIATHPLPNNVEPFPKVEEIPSSVSSSSIELNKEKQPSTYDKHSLVKLPENKSAVSNVAIATSVLLVGVYLYRLLN</sequence>
<dbReference type="SMART" id="SM00240">
    <property type="entry name" value="FHA"/>
    <property type="match status" value="1"/>
</dbReference>
<feature type="region of interest" description="Disordered" evidence="2">
    <location>
        <begin position="477"/>
        <end position="507"/>
    </location>
</feature>
<feature type="coiled-coil region" evidence="1">
    <location>
        <begin position="359"/>
        <end position="469"/>
    </location>
</feature>
<dbReference type="PANTHER" id="PTHR15715:SF37">
    <property type="entry name" value="LD47843P"/>
    <property type="match status" value="1"/>
</dbReference>